<dbReference type="InterPro" id="IPR036890">
    <property type="entry name" value="HATPase_C_sf"/>
</dbReference>
<feature type="domain" description="Histidine kinase" evidence="3">
    <location>
        <begin position="72"/>
        <end position="274"/>
    </location>
</feature>
<dbReference type="Pfam" id="PF02518">
    <property type="entry name" value="HATPase_c"/>
    <property type="match status" value="1"/>
</dbReference>
<dbReference type="PANTHER" id="PTHR43547">
    <property type="entry name" value="TWO-COMPONENT HISTIDINE KINASE"/>
    <property type="match status" value="1"/>
</dbReference>
<dbReference type="InterPro" id="IPR003661">
    <property type="entry name" value="HisK_dim/P_dom"/>
</dbReference>
<reference evidence="4" key="1">
    <citation type="submission" date="2016-10" db="EMBL/GenBank/DDBJ databases">
        <authorList>
            <person name="de Groot N.N."/>
        </authorList>
    </citation>
    <scope>NUCLEOTIDE SEQUENCE</scope>
</reference>
<evidence type="ECO:0000313" key="4">
    <source>
        <dbReference type="EMBL" id="SFV59905.1"/>
    </source>
</evidence>
<dbReference type="InterPro" id="IPR005467">
    <property type="entry name" value="His_kinase_dom"/>
</dbReference>
<feature type="transmembrane region" description="Helical" evidence="2">
    <location>
        <begin position="33"/>
        <end position="51"/>
    </location>
</feature>
<keyword evidence="2" id="KW-0812">Transmembrane</keyword>
<dbReference type="PRINTS" id="PR00344">
    <property type="entry name" value="BCTRLSENSOR"/>
</dbReference>
<dbReference type="Pfam" id="PF00512">
    <property type="entry name" value="HisKA"/>
    <property type="match status" value="1"/>
</dbReference>
<dbReference type="AlphaFoldDB" id="A0A1W1C2E4"/>
<evidence type="ECO:0000259" key="3">
    <source>
        <dbReference type="PROSITE" id="PS50109"/>
    </source>
</evidence>
<dbReference type="GO" id="GO:0000155">
    <property type="term" value="F:phosphorelay sensor kinase activity"/>
    <property type="evidence" value="ECO:0007669"/>
    <property type="project" value="InterPro"/>
</dbReference>
<dbReference type="SUPFAM" id="SSF47384">
    <property type="entry name" value="Homodimeric domain of signal transducing histidine kinase"/>
    <property type="match status" value="1"/>
</dbReference>
<protein>
    <submittedName>
        <fullName evidence="4">Two-component sensor histidine kinase</fullName>
    </submittedName>
</protein>
<proteinExistence type="predicted"/>
<dbReference type="InterPro" id="IPR036097">
    <property type="entry name" value="HisK_dim/P_sf"/>
</dbReference>
<dbReference type="Gene3D" id="1.10.287.130">
    <property type="match status" value="1"/>
</dbReference>
<feature type="transmembrane region" description="Helical" evidence="2">
    <location>
        <begin position="7"/>
        <end position="27"/>
    </location>
</feature>
<evidence type="ECO:0000256" key="1">
    <source>
        <dbReference type="ARBA" id="ARBA00022553"/>
    </source>
</evidence>
<name>A0A1W1C2E4_9ZZZZ</name>
<keyword evidence="2" id="KW-1133">Transmembrane helix</keyword>
<keyword evidence="4" id="KW-0808">Transferase</keyword>
<accession>A0A1W1C2E4</accession>
<evidence type="ECO:0000256" key="2">
    <source>
        <dbReference type="SAM" id="Phobius"/>
    </source>
</evidence>
<dbReference type="InterPro" id="IPR003594">
    <property type="entry name" value="HATPase_dom"/>
</dbReference>
<keyword evidence="1" id="KW-0597">Phosphoprotein</keyword>
<dbReference type="SMART" id="SM00387">
    <property type="entry name" value="HATPase_c"/>
    <property type="match status" value="1"/>
</dbReference>
<keyword evidence="2" id="KW-0472">Membrane</keyword>
<dbReference type="PROSITE" id="PS50109">
    <property type="entry name" value="HIS_KIN"/>
    <property type="match status" value="1"/>
</dbReference>
<keyword evidence="4" id="KW-0418">Kinase</keyword>
<dbReference type="EMBL" id="FPHE01000094">
    <property type="protein sequence ID" value="SFV59905.1"/>
    <property type="molecule type" value="Genomic_DNA"/>
</dbReference>
<organism evidence="4">
    <name type="scientific">hydrothermal vent metagenome</name>
    <dbReference type="NCBI Taxonomy" id="652676"/>
    <lineage>
        <taxon>unclassified sequences</taxon>
        <taxon>metagenomes</taxon>
        <taxon>ecological metagenomes</taxon>
    </lineage>
</organism>
<sequence>MKKQIWIATLLYTLSIIFLLGLFYTFLSSTMEFIVASLLVIALSLAFGYILNSYILSQKLTIDENLLHLTREILHELNIPLSTIQANSTLLKRTLKDNEKALKRLGRIEDSSKRLERLYAELIYSIKKEIHSIEKESFRVDELIEERVAVLRLQQRNPFLLYTEPLSISVDKIGFEKMLDNILINAMKYSDKSEPITIRLKENILTIEDRGIGMDEVELISIYERYYQSDSTVRGEGIGLALVKAYCDDAKIKIWISSQKGEGTKVSLALLKVAC</sequence>
<dbReference type="SUPFAM" id="SSF55874">
    <property type="entry name" value="ATPase domain of HSP90 chaperone/DNA topoisomerase II/histidine kinase"/>
    <property type="match status" value="1"/>
</dbReference>
<dbReference type="Gene3D" id="3.30.565.10">
    <property type="entry name" value="Histidine kinase-like ATPase, C-terminal domain"/>
    <property type="match status" value="1"/>
</dbReference>
<dbReference type="CDD" id="cd00082">
    <property type="entry name" value="HisKA"/>
    <property type="match status" value="1"/>
</dbReference>
<gene>
    <name evidence="4" type="ORF">MNB_SV-12-1241</name>
</gene>
<dbReference type="InterPro" id="IPR004358">
    <property type="entry name" value="Sig_transdc_His_kin-like_C"/>
</dbReference>
<dbReference type="PANTHER" id="PTHR43547:SF2">
    <property type="entry name" value="HYBRID SIGNAL TRANSDUCTION HISTIDINE KINASE C"/>
    <property type="match status" value="1"/>
</dbReference>